<gene>
    <name evidence="1" type="ORF">O3G_MSEX012577</name>
</gene>
<evidence type="ECO:0000313" key="2">
    <source>
        <dbReference type="Proteomes" id="UP000791440"/>
    </source>
</evidence>
<name>A0A921ZNX6_MANSE</name>
<dbReference type="AlphaFoldDB" id="A0A921ZNX6"/>
<sequence>MIIPTLNTAADIVSITFSYALSQHVMHRVDGEKLGGPMSAYSTIQFTVQKHHFIRGKIKIRCSANMYSIYFKSTEKTAEEERIRTTPATLPEVNNAVVYSIHRTPPTHASAADKVVSAKLYTIIMFTLFLPTVLR</sequence>
<dbReference type="Proteomes" id="UP000791440">
    <property type="component" value="Unassembled WGS sequence"/>
</dbReference>
<protein>
    <submittedName>
        <fullName evidence="1">Uncharacterized protein</fullName>
    </submittedName>
</protein>
<dbReference type="EMBL" id="JH668738">
    <property type="protein sequence ID" value="KAG6461370.1"/>
    <property type="molecule type" value="Genomic_DNA"/>
</dbReference>
<dbReference type="OrthoDB" id="6419989at2759"/>
<reference evidence="1" key="1">
    <citation type="journal article" date="2016" name="Insect Biochem. Mol. Biol.">
        <title>Multifaceted biological insights from a draft genome sequence of the tobacco hornworm moth, Manduca sexta.</title>
        <authorList>
            <person name="Kanost M.R."/>
            <person name="Arrese E.L."/>
            <person name="Cao X."/>
            <person name="Chen Y.R."/>
            <person name="Chellapilla S."/>
            <person name="Goldsmith M.R."/>
            <person name="Grosse-Wilde E."/>
            <person name="Heckel D.G."/>
            <person name="Herndon N."/>
            <person name="Jiang H."/>
            <person name="Papanicolaou A."/>
            <person name="Qu J."/>
            <person name="Soulages J.L."/>
            <person name="Vogel H."/>
            <person name="Walters J."/>
            <person name="Waterhouse R.M."/>
            <person name="Ahn S.J."/>
            <person name="Almeida F.C."/>
            <person name="An C."/>
            <person name="Aqrawi P."/>
            <person name="Bretschneider A."/>
            <person name="Bryant W.B."/>
            <person name="Bucks S."/>
            <person name="Chao H."/>
            <person name="Chevignon G."/>
            <person name="Christen J.M."/>
            <person name="Clarke D.F."/>
            <person name="Dittmer N.T."/>
            <person name="Ferguson L.C.F."/>
            <person name="Garavelou S."/>
            <person name="Gordon K.H.J."/>
            <person name="Gunaratna R.T."/>
            <person name="Han Y."/>
            <person name="Hauser F."/>
            <person name="He Y."/>
            <person name="Heidel-Fischer H."/>
            <person name="Hirsh A."/>
            <person name="Hu Y."/>
            <person name="Jiang H."/>
            <person name="Kalra D."/>
            <person name="Klinner C."/>
            <person name="Konig C."/>
            <person name="Kovar C."/>
            <person name="Kroll A.R."/>
            <person name="Kuwar S.S."/>
            <person name="Lee S.L."/>
            <person name="Lehman R."/>
            <person name="Li K."/>
            <person name="Li Z."/>
            <person name="Liang H."/>
            <person name="Lovelace S."/>
            <person name="Lu Z."/>
            <person name="Mansfield J.H."/>
            <person name="McCulloch K.J."/>
            <person name="Mathew T."/>
            <person name="Morton B."/>
            <person name="Muzny D.M."/>
            <person name="Neunemann D."/>
            <person name="Ongeri F."/>
            <person name="Pauchet Y."/>
            <person name="Pu L.L."/>
            <person name="Pyrousis I."/>
            <person name="Rao X.J."/>
            <person name="Redding A."/>
            <person name="Roesel C."/>
            <person name="Sanchez-Gracia A."/>
            <person name="Schaack S."/>
            <person name="Shukla A."/>
            <person name="Tetreau G."/>
            <person name="Wang Y."/>
            <person name="Xiong G.H."/>
            <person name="Traut W."/>
            <person name="Walsh T.K."/>
            <person name="Worley K.C."/>
            <person name="Wu D."/>
            <person name="Wu W."/>
            <person name="Wu Y.Q."/>
            <person name="Zhang X."/>
            <person name="Zou Z."/>
            <person name="Zucker H."/>
            <person name="Briscoe A.D."/>
            <person name="Burmester T."/>
            <person name="Clem R.J."/>
            <person name="Feyereisen R."/>
            <person name="Grimmelikhuijzen C.J.P."/>
            <person name="Hamodrakas S.J."/>
            <person name="Hansson B.S."/>
            <person name="Huguet E."/>
            <person name="Jermiin L.S."/>
            <person name="Lan Q."/>
            <person name="Lehman H.K."/>
            <person name="Lorenzen M."/>
            <person name="Merzendorfer H."/>
            <person name="Michalopoulos I."/>
            <person name="Morton D.B."/>
            <person name="Muthukrishnan S."/>
            <person name="Oakeshott J.G."/>
            <person name="Palmer W."/>
            <person name="Park Y."/>
            <person name="Passarelli A.L."/>
            <person name="Rozas J."/>
            <person name="Schwartz L.M."/>
            <person name="Smith W."/>
            <person name="Southgate A."/>
            <person name="Vilcinskas A."/>
            <person name="Vogt R."/>
            <person name="Wang P."/>
            <person name="Werren J."/>
            <person name="Yu X.Q."/>
            <person name="Zhou J.J."/>
            <person name="Brown S.J."/>
            <person name="Scherer S.E."/>
            <person name="Richards S."/>
            <person name="Blissard G.W."/>
        </authorList>
    </citation>
    <scope>NUCLEOTIDE SEQUENCE</scope>
</reference>
<proteinExistence type="predicted"/>
<comment type="caution">
    <text evidence="1">The sequence shown here is derived from an EMBL/GenBank/DDBJ whole genome shotgun (WGS) entry which is preliminary data.</text>
</comment>
<organism evidence="1 2">
    <name type="scientific">Manduca sexta</name>
    <name type="common">Tobacco hawkmoth</name>
    <name type="synonym">Tobacco hornworm</name>
    <dbReference type="NCBI Taxonomy" id="7130"/>
    <lineage>
        <taxon>Eukaryota</taxon>
        <taxon>Metazoa</taxon>
        <taxon>Ecdysozoa</taxon>
        <taxon>Arthropoda</taxon>
        <taxon>Hexapoda</taxon>
        <taxon>Insecta</taxon>
        <taxon>Pterygota</taxon>
        <taxon>Neoptera</taxon>
        <taxon>Endopterygota</taxon>
        <taxon>Lepidoptera</taxon>
        <taxon>Glossata</taxon>
        <taxon>Ditrysia</taxon>
        <taxon>Bombycoidea</taxon>
        <taxon>Sphingidae</taxon>
        <taxon>Sphinginae</taxon>
        <taxon>Sphingini</taxon>
        <taxon>Manduca</taxon>
    </lineage>
</organism>
<keyword evidence="2" id="KW-1185">Reference proteome</keyword>
<evidence type="ECO:0000313" key="1">
    <source>
        <dbReference type="EMBL" id="KAG6461370.1"/>
    </source>
</evidence>
<reference evidence="1" key="2">
    <citation type="submission" date="2020-12" db="EMBL/GenBank/DDBJ databases">
        <authorList>
            <person name="Kanost M."/>
        </authorList>
    </citation>
    <scope>NUCLEOTIDE SEQUENCE</scope>
</reference>
<accession>A0A921ZNX6</accession>